<dbReference type="EMBL" id="SBKQ01000004">
    <property type="protein sequence ID" value="RXR33554.1"/>
    <property type="molecule type" value="Genomic_DNA"/>
</dbReference>
<evidence type="ECO:0000313" key="1">
    <source>
        <dbReference type="EMBL" id="RXR33554.1"/>
    </source>
</evidence>
<dbReference type="PANTHER" id="PTHR38471:SF2">
    <property type="entry name" value="FOUR HELIX BUNDLE PROTEIN"/>
    <property type="match status" value="1"/>
</dbReference>
<proteinExistence type="predicted"/>
<dbReference type="InterPro" id="IPR036583">
    <property type="entry name" value="23S_rRNA_IVS_sf"/>
</dbReference>
<dbReference type="NCBIfam" id="TIGR02436">
    <property type="entry name" value="four helix bundle protein"/>
    <property type="match status" value="1"/>
</dbReference>
<dbReference type="OrthoDB" id="285993at2"/>
<protein>
    <submittedName>
        <fullName evidence="1">Four helix bundle protein</fullName>
    </submittedName>
</protein>
<dbReference type="PANTHER" id="PTHR38471">
    <property type="entry name" value="FOUR HELIX BUNDLE PROTEIN"/>
    <property type="match status" value="1"/>
</dbReference>
<name>A0A4Q1KWC8_9FLAO</name>
<dbReference type="SUPFAM" id="SSF158446">
    <property type="entry name" value="IVS-encoded protein-like"/>
    <property type="match status" value="1"/>
</dbReference>
<dbReference type="AlphaFoldDB" id="A0A4Q1KWC8"/>
<dbReference type="InterPro" id="IPR012657">
    <property type="entry name" value="23S_rRNA-intervening_sequence"/>
</dbReference>
<comment type="caution">
    <text evidence="1">The sequence shown here is derived from an EMBL/GenBank/DDBJ whole genome shotgun (WGS) entry which is preliminary data.</text>
</comment>
<dbReference type="Gene3D" id="1.20.1440.60">
    <property type="entry name" value="23S rRNA-intervening sequence"/>
    <property type="match status" value="1"/>
</dbReference>
<evidence type="ECO:0000313" key="2">
    <source>
        <dbReference type="Proteomes" id="UP000289734"/>
    </source>
</evidence>
<sequence length="131" mass="15288">MITFKEKYKDNLILVKSFEFAKKIVLYTEKLEENKRFVVANQLLKSGTSIGANIKEAQNAESKADFIHKFKIAMKEADETEFWLFLCNELERYPETEELLIELFDILKITNKIIATSKINKKSSTQLVDEM</sequence>
<dbReference type="PIRSF" id="PIRSF035652">
    <property type="entry name" value="CHP02436"/>
    <property type="match status" value="1"/>
</dbReference>
<gene>
    <name evidence="1" type="ORF">EQG68_04830</name>
</gene>
<dbReference type="Pfam" id="PF05635">
    <property type="entry name" value="23S_rRNA_IVP"/>
    <property type="match status" value="1"/>
</dbReference>
<dbReference type="RefSeq" id="WP_129463655.1">
    <property type="nucleotide sequence ID" value="NZ_SBKQ01000004.1"/>
</dbReference>
<keyword evidence="2" id="KW-1185">Reference proteome</keyword>
<accession>A0A4Q1KWC8</accession>
<reference evidence="2" key="1">
    <citation type="submission" date="2019-01" db="EMBL/GenBank/DDBJ databases">
        <title>Cytophagaceae bacterium strain CAR-16.</title>
        <authorList>
            <person name="Chen W.-M."/>
        </authorList>
    </citation>
    <scope>NUCLEOTIDE SEQUENCE [LARGE SCALE GENOMIC DNA]</scope>
    <source>
        <strain evidence="2">ICH-30</strain>
    </source>
</reference>
<organism evidence="1 2">
    <name type="scientific">Flavobacterium piscinae</name>
    <dbReference type="NCBI Taxonomy" id="2506424"/>
    <lineage>
        <taxon>Bacteria</taxon>
        <taxon>Pseudomonadati</taxon>
        <taxon>Bacteroidota</taxon>
        <taxon>Flavobacteriia</taxon>
        <taxon>Flavobacteriales</taxon>
        <taxon>Flavobacteriaceae</taxon>
        <taxon>Flavobacterium</taxon>
    </lineage>
</organism>
<dbReference type="Proteomes" id="UP000289734">
    <property type="component" value="Unassembled WGS sequence"/>
</dbReference>